<dbReference type="FunFam" id="1.10.420.10:FF:000006">
    <property type="entry name" value="Peroxidase"/>
    <property type="match status" value="1"/>
</dbReference>
<feature type="binding site" evidence="17">
    <location>
        <position position="74"/>
    </location>
    <ligand>
        <name>Ca(2+)</name>
        <dbReference type="ChEBI" id="CHEBI:29108"/>
        <label>1</label>
    </ligand>
</feature>
<dbReference type="FunFam" id="1.10.520.10:FF:000009">
    <property type="entry name" value="Peroxidase"/>
    <property type="match status" value="1"/>
</dbReference>
<dbReference type="AlphaFoldDB" id="A0AAV8D6F7"/>
<keyword evidence="14 20" id="KW-0376">Hydrogen peroxide</keyword>
<evidence type="ECO:0000256" key="12">
    <source>
        <dbReference type="ARBA" id="ARBA00023157"/>
    </source>
</evidence>
<comment type="cofactor">
    <cofactor evidence="17 20">
        <name>heme b</name>
        <dbReference type="ChEBI" id="CHEBI:60344"/>
    </cofactor>
    <text evidence="17 20">Binds 1 heme b (iron(II)-protoporphyrin IX) group per subunit.</text>
</comment>
<keyword evidence="5 20" id="KW-0575">Peroxidase</keyword>
<dbReference type="EC" id="1.11.1.7" evidence="4 20"/>
<evidence type="ECO:0000256" key="18">
    <source>
        <dbReference type="PIRSR" id="PIRSR600823-4"/>
    </source>
</evidence>
<dbReference type="PRINTS" id="PR00458">
    <property type="entry name" value="PEROXIDASE"/>
</dbReference>
<evidence type="ECO:0000256" key="1">
    <source>
        <dbReference type="ARBA" id="ARBA00000189"/>
    </source>
</evidence>
<evidence type="ECO:0000256" key="15">
    <source>
        <dbReference type="PIRSR" id="PIRSR600823-1"/>
    </source>
</evidence>
<feature type="domain" description="Plant heme peroxidase family profile" evidence="21">
    <location>
        <begin position="25"/>
        <end position="323"/>
    </location>
</feature>
<evidence type="ECO:0000259" key="21">
    <source>
        <dbReference type="PROSITE" id="PS50873"/>
    </source>
</evidence>
<comment type="function">
    <text evidence="20">Removal of H(2)O(2), oxidation of toxic reductants, biosynthesis and degradation of lignin, suberization, auxin catabolism, response to environmental stresses such as wounding, pathogen attack and oxidative stress.</text>
</comment>
<dbReference type="InterPro" id="IPR033905">
    <property type="entry name" value="Secretory_peroxidase"/>
</dbReference>
<feature type="binding site" description="axial binding residue" evidence="17">
    <location>
        <position position="194"/>
    </location>
    <ligand>
        <name>heme b</name>
        <dbReference type="ChEBI" id="CHEBI:60344"/>
    </ligand>
    <ligandPart>
        <name>Fe</name>
        <dbReference type="ChEBI" id="CHEBI:18248"/>
    </ligandPart>
</feature>
<comment type="subcellular location">
    <subcellularLocation>
        <location evidence="2 20">Secreted</location>
    </subcellularLocation>
</comment>
<feature type="binding site" evidence="17">
    <location>
        <position position="76"/>
    </location>
    <ligand>
        <name>Ca(2+)</name>
        <dbReference type="ChEBI" id="CHEBI:29108"/>
        <label>1</label>
    </ligand>
</feature>
<feature type="disulfide bond" evidence="19">
    <location>
        <begin position="122"/>
        <end position="319"/>
    </location>
</feature>
<feature type="binding site" evidence="17">
    <location>
        <position position="244"/>
    </location>
    <ligand>
        <name>Ca(2+)</name>
        <dbReference type="ChEBI" id="CHEBI:29108"/>
        <label>2</label>
    </ligand>
</feature>
<evidence type="ECO:0000256" key="3">
    <source>
        <dbReference type="ARBA" id="ARBA00006873"/>
    </source>
</evidence>
<dbReference type="InterPro" id="IPR000823">
    <property type="entry name" value="Peroxidase_pln"/>
</dbReference>
<dbReference type="Proteomes" id="UP001140206">
    <property type="component" value="Chromosome 4"/>
</dbReference>
<feature type="chain" id="PRO_5043092816" description="Peroxidase" evidence="20">
    <location>
        <begin position="23"/>
        <end position="323"/>
    </location>
</feature>
<keyword evidence="6 20" id="KW-0349">Heme</keyword>
<sequence length="323" mass="34661">MASLSFLSSYLILLSASFGVLAKGQLDPCFYDKVCPQALPTIKSIVEDAIKQEARMGASLLRLHFHDCFVNGCDGSILLDDTPTFTGEKNAAPNINSVRGFEVIDRIKSAVDSVCGGYVVSCADIVAVAARDSVVALGGPSYKMQLGRRDARTASQAAANNSIPAPTFDFARLLSNFESHGLSMQDLVLLSGAHTLGFARCTTFRGRLYNESCTLDSSLATSLKSICPLQTGVGDNNLSPLDGTPAKFDTVYYDWLLQRKGLLHSDQQLYKGDGSGSDGLVKYYSQNAGAFWEDFGSAMLRMGALSPLTGSNGEIRMNCRTVN</sequence>
<evidence type="ECO:0000256" key="6">
    <source>
        <dbReference type="ARBA" id="ARBA00022617"/>
    </source>
</evidence>
<organism evidence="22 23">
    <name type="scientific">Rhynchospora pubera</name>
    <dbReference type="NCBI Taxonomy" id="906938"/>
    <lineage>
        <taxon>Eukaryota</taxon>
        <taxon>Viridiplantae</taxon>
        <taxon>Streptophyta</taxon>
        <taxon>Embryophyta</taxon>
        <taxon>Tracheophyta</taxon>
        <taxon>Spermatophyta</taxon>
        <taxon>Magnoliopsida</taxon>
        <taxon>Liliopsida</taxon>
        <taxon>Poales</taxon>
        <taxon>Cyperaceae</taxon>
        <taxon>Cyperoideae</taxon>
        <taxon>Rhynchosporeae</taxon>
        <taxon>Rhynchospora</taxon>
    </lineage>
</organism>
<dbReference type="CDD" id="cd00693">
    <property type="entry name" value="secretory_peroxidase"/>
    <property type="match status" value="1"/>
</dbReference>
<comment type="caution">
    <text evidence="22">The sequence shown here is derived from an EMBL/GenBank/DDBJ whole genome shotgun (WGS) entry which is preliminary data.</text>
</comment>
<dbReference type="InterPro" id="IPR010255">
    <property type="entry name" value="Haem_peroxidase_sf"/>
</dbReference>
<dbReference type="Gene3D" id="1.10.520.10">
    <property type="match status" value="1"/>
</dbReference>
<evidence type="ECO:0000256" key="13">
    <source>
        <dbReference type="ARBA" id="ARBA00023180"/>
    </source>
</evidence>
<comment type="similarity">
    <text evidence="20">Belongs to the peroxidase family. Classical plant (class III) peroxidase subfamily.</text>
</comment>
<feature type="active site" description="Proton acceptor" evidence="15">
    <location>
        <position position="66"/>
    </location>
</feature>
<proteinExistence type="inferred from homology"/>
<keyword evidence="9 17" id="KW-0106">Calcium</keyword>
<evidence type="ECO:0000256" key="16">
    <source>
        <dbReference type="PIRSR" id="PIRSR600823-2"/>
    </source>
</evidence>
<keyword evidence="8 20" id="KW-0732">Signal</keyword>
<dbReference type="InterPro" id="IPR002016">
    <property type="entry name" value="Haem_peroxidase"/>
</dbReference>
<feature type="binding site" evidence="17">
    <location>
        <position position="88"/>
    </location>
    <ligand>
        <name>Ca(2+)</name>
        <dbReference type="ChEBI" id="CHEBI:29108"/>
        <label>1</label>
    </ligand>
</feature>
<reference evidence="22" key="1">
    <citation type="submission" date="2022-08" db="EMBL/GenBank/DDBJ databases">
        <authorList>
            <person name="Marques A."/>
        </authorList>
    </citation>
    <scope>NUCLEOTIDE SEQUENCE</scope>
    <source>
        <strain evidence="22">RhyPub2mFocal</strain>
        <tissue evidence="22">Leaves</tissue>
    </source>
</reference>
<dbReference type="Pfam" id="PF00141">
    <property type="entry name" value="peroxidase"/>
    <property type="match status" value="1"/>
</dbReference>
<keyword evidence="13" id="KW-0325">Glycoprotein</keyword>
<dbReference type="SUPFAM" id="SSF48113">
    <property type="entry name" value="Heme-dependent peroxidases"/>
    <property type="match status" value="1"/>
</dbReference>
<dbReference type="PROSITE" id="PS00435">
    <property type="entry name" value="PEROXIDASE_1"/>
    <property type="match status" value="1"/>
</dbReference>
<comment type="similarity">
    <text evidence="3">Belongs to the peroxidase family. Ascorbate peroxidase subfamily.</text>
</comment>
<keyword evidence="10 20" id="KW-0560">Oxidoreductase</keyword>
<feature type="binding site" evidence="17">
    <location>
        <position position="249"/>
    </location>
    <ligand>
        <name>Ca(2+)</name>
        <dbReference type="ChEBI" id="CHEBI:29108"/>
        <label>2</label>
    </ligand>
</feature>
<evidence type="ECO:0000256" key="7">
    <source>
        <dbReference type="ARBA" id="ARBA00022723"/>
    </source>
</evidence>
<evidence type="ECO:0000256" key="20">
    <source>
        <dbReference type="RuleBase" id="RU362060"/>
    </source>
</evidence>
<dbReference type="PROSITE" id="PS50873">
    <property type="entry name" value="PEROXIDASE_4"/>
    <property type="match status" value="1"/>
</dbReference>
<comment type="cofactor">
    <cofactor evidence="17 20">
        <name>Ca(2+)</name>
        <dbReference type="ChEBI" id="CHEBI:29108"/>
    </cofactor>
    <text evidence="17 20">Binds 2 calcium ions per subunit.</text>
</comment>
<dbReference type="GO" id="GO:0042744">
    <property type="term" value="P:hydrogen peroxide catabolic process"/>
    <property type="evidence" value="ECO:0007669"/>
    <property type="project" value="UniProtKB-KW"/>
</dbReference>
<keyword evidence="23" id="KW-1185">Reference proteome</keyword>
<dbReference type="GO" id="GO:0046872">
    <property type="term" value="F:metal ion binding"/>
    <property type="evidence" value="ECO:0007669"/>
    <property type="project" value="UniProtKB-UniRule"/>
</dbReference>
<evidence type="ECO:0000256" key="10">
    <source>
        <dbReference type="ARBA" id="ARBA00023002"/>
    </source>
</evidence>
<protein>
    <recommendedName>
        <fullName evidence="4 20">Peroxidase</fullName>
        <ecNumber evidence="4 20">1.11.1.7</ecNumber>
    </recommendedName>
</protein>
<dbReference type="PROSITE" id="PS00436">
    <property type="entry name" value="PEROXIDASE_2"/>
    <property type="match status" value="1"/>
</dbReference>
<feature type="binding site" evidence="16">
    <location>
        <position position="164"/>
    </location>
    <ligand>
        <name>substrate</name>
    </ligand>
</feature>
<dbReference type="GO" id="GO:0140825">
    <property type="term" value="F:lactoperoxidase activity"/>
    <property type="evidence" value="ECO:0007669"/>
    <property type="project" value="UniProtKB-EC"/>
</dbReference>
<dbReference type="PRINTS" id="PR00461">
    <property type="entry name" value="PLPEROXIDASE"/>
</dbReference>
<evidence type="ECO:0000256" key="19">
    <source>
        <dbReference type="PIRSR" id="PIRSR600823-5"/>
    </source>
</evidence>
<dbReference type="GO" id="GO:0020037">
    <property type="term" value="F:heme binding"/>
    <property type="evidence" value="ECO:0007669"/>
    <property type="project" value="UniProtKB-UniRule"/>
</dbReference>
<feature type="signal peptide" evidence="20">
    <location>
        <begin position="1"/>
        <end position="22"/>
    </location>
</feature>
<keyword evidence="20" id="KW-0964">Secreted</keyword>
<feature type="binding site" evidence="17">
    <location>
        <position position="72"/>
    </location>
    <ligand>
        <name>Ca(2+)</name>
        <dbReference type="ChEBI" id="CHEBI:29108"/>
        <label>1</label>
    </ligand>
</feature>
<dbReference type="EMBL" id="JAMFTS010000004">
    <property type="protein sequence ID" value="KAJ4764270.1"/>
    <property type="molecule type" value="Genomic_DNA"/>
</dbReference>
<evidence type="ECO:0000256" key="9">
    <source>
        <dbReference type="ARBA" id="ARBA00022837"/>
    </source>
</evidence>
<evidence type="ECO:0000256" key="4">
    <source>
        <dbReference type="ARBA" id="ARBA00012313"/>
    </source>
</evidence>
<accession>A0AAV8D6F7</accession>
<evidence type="ECO:0000256" key="14">
    <source>
        <dbReference type="ARBA" id="ARBA00023324"/>
    </source>
</evidence>
<evidence type="ECO:0000313" key="23">
    <source>
        <dbReference type="Proteomes" id="UP001140206"/>
    </source>
</evidence>
<feature type="disulfide bond" evidence="19">
    <location>
        <begin position="201"/>
        <end position="227"/>
    </location>
</feature>
<dbReference type="Gene3D" id="1.10.420.10">
    <property type="entry name" value="Peroxidase, domain 2"/>
    <property type="match status" value="1"/>
</dbReference>
<feature type="binding site" evidence="17">
    <location>
        <position position="242"/>
    </location>
    <ligand>
        <name>Ca(2+)</name>
        <dbReference type="ChEBI" id="CHEBI:29108"/>
        <label>2</label>
    </ligand>
</feature>
<name>A0AAV8D6F7_9POAL</name>
<evidence type="ECO:0000256" key="11">
    <source>
        <dbReference type="ARBA" id="ARBA00023004"/>
    </source>
</evidence>
<feature type="binding site" evidence="17">
    <location>
        <position position="70"/>
    </location>
    <ligand>
        <name>Ca(2+)</name>
        <dbReference type="ChEBI" id="CHEBI:29108"/>
        <label>1</label>
    </ligand>
</feature>
<dbReference type="GO" id="GO:0005576">
    <property type="term" value="C:extracellular region"/>
    <property type="evidence" value="ECO:0007669"/>
    <property type="project" value="UniProtKB-SubCell"/>
</dbReference>
<feature type="disulfide bond" evidence="19">
    <location>
        <begin position="35"/>
        <end position="115"/>
    </location>
</feature>
<evidence type="ECO:0000256" key="2">
    <source>
        <dbReference type="ARBA" id="ARBA00004613"/>
    </source>
</evidence>
<keyword evidence="12 19" id="KW-1015">Disulfide bond</keyword>
<dbReference type="GO" id="GO:0006979">
    <property type="term" value="P:response to oxidative stress"/>
    <property type="evidence" value="ECO:0007669"/>
    <property type="project" value="UniProtKB-UniRule"/>
</dbReference>
<dbReference type="PANTHER" id="PTHR31388">
    <property type="entry name" value="PEROXIDASE 72-RELATED"/>
    <property type="match status" value="1"/>
</dbReference>
<keyword evidence="11 17" id="KW-0408">Iron</keyword>
<evidence type="ECO:0000256" key="8">
    <source>
        <dbReference type="ARBA" id="ARBA00022729"/>
    </source>
</evidence>
<dbReference type="InterPro" id="IPR019794">
    <property type="entry name" value="Peroxidases_AS"/>
</dbReference>
<feature type="binding site" evidence="17">
    <location>
        <position position="195"/>
    </location>
    <ligand>
        <name>Ca(2+)</name>
        <dbReference type="ChEBI" id="CHEBI:29108"/>
        <label>2</label>
    </ligand>
</feature>
<evidence type="ECO:0000256" key="17">
    <source>
        <dbReference type="PIRSR" id="PIRSR600823-3"/>
    </source>
</evidence>
<feature type="disulfide bond" evidence="19">
    <location>
        <begin position="68"/>
        <end position="73"/>
    </location>
</feature>
<comment type="catalytic activity">
    <reaction evidence="1 20">
        <text>2 a phenolic donor + H2O2 = 2 a phenolic radical donor + 2 H2O</text>
        <dbReference type="Rhea" id="RHEA:56136"/>
        <dbReference type="ChEBI" id="CHEBI:15377"/>
        <dbReference type="ChEBI" id="CHEBI:16240"/>
        <dbReference type="ChEBI" id="CHEBI:139520"/>
        <dbReference type="ChEBI" id="CHEBI:139521"/>
        <dbReference type="EC" id="1.11.1.7"/>
    </reaction>
</comment>
<evidence type="ECO:0000256" key="5">
    <source>
        <dbReference type="ARBA" id="ARBA00022559"/>
    </source>
</evidence>
<feature type="binding site" evidence="17">
    <location>
        <position position="67"/>
    </location>
    <ligand>
        <name>Ca(2+)</name>
        <dbReference type="ChEBI" id="CHEBI:29108"/>
        <label>1</label>
    </ligand>
</feature>
<keyword evidence="7 17" id="KW-0479">Metal-binding</keyword>
<evidence type="ECO:0000313" key="22">
    <source>
        <dbReference type="EMBL" id="KAJ4764270.1"/>
    </source>
</evidence>
<dbReference type="InterPro" id="IPR019793">
    <property type="entry name" value="Peroxidases_heam-ligand_BS"/>
</dbReference>
<gene>
    <name evidence="22" type="ORF">LUZ62_074645</name>
</gene>
<feature type="site" description="Transition state stabilizer" evidence="18">
    <location>
        <position position="62"/>
    </location>
</feature>
<dbReference type="PANTHER" id="PTHR31388:SF260">
    <property type="entry name" value="PEROXIDASE"/>
    <property type="match status" value="1"/>
</dbReference>